<dbReference type="Proteomes" id="UP001343492">
    <property type="component" value="Unassembled WGS sequence"/>
</dbReference>
<dbReference type="InterPro" id="IPR011037">
    <property type="entry name" value="Pyrv_Knase-like_insert_dom_sf"/>
</dbReference>
<dbReference type="RefSeq" id="WP_354143254.1">
    <property type="nucleotide sequence ID" value="NZ_JAZDQV010000001.1"/>
</dbReference>
<evidence type="ECO:0000313" key="3">
    <source>
        <dbReference type="Proteomes" id="UP001343492"/>
    </source>
</evidence>
<dbReference type="PROSITE" id="PS51340">
    <property type="entry name" value="MOSC"/>
    <property type="match status" value="1"/>
</dbReference>
<evidence type="ECO:0000313" key="2">
    <source>
        <dbReference type="EMBL" id="MEE1876140.1"/>
    </source>
</evidence>
<feature type="domain" description="MOSC" evidence="1">
    <location>
        <begin position="27"/>
        <end position="164"/>
    </location>
</feature>
<organism evidence="2 3">
    <name type="scientific">Altererythrobacter litoralis</name>
    <dbReference type="NCBI Taxonomy" id="3113904"/>
    <lineage>
        <taxon>Bacteria</taxon>
        <taxon>Pseudomonadati</taxon>
        <taxon>Pseudomonadota</taxon>
        <taxon>Alphaproteobacteria</taxon>
        <taxon>Sphingomonadales</taxon>
        <taxon>Erythrobacteraceae</taxon>
        <taxon>Altererythrobacter</taxon>
    </lineage>
</organism>
<protein>
    <submittedName>
        <fullName evidence="2">MOSC domain-containing protein</fullName>
    </submittedName>
</protein>
<dbReference type="EMBL" id="JAZDQV010000001">
    <property type="protein sequence ID" value="MEE1876140.1"/>
    <property type="molecule type" value="Genomic_DNA"/>
</dbReference>
<dbReference type="Gene3D" id="2.40.33.20">
    <property type="entry name" value="PK beta-barrel domain-like"/>
    <property type="match status" value="1"/>
</dbReference>
<name>A0ABU7GAM6_9SPHN</name>
<accession>A0ABU7GAM6</accession>
<dbReference type="PANTHER" id="PTHR30212:SF2">
    <property type="entry name" value="PROTEIN YIIM"/>
    <property type="match status" value="1"/>
</dbReference>
<dbReference type="SUPFAM" id="SSF50800">
    <property type="entry name" value="PK beta-barrel domain-like"/>
    <property type="match status" value="1"/>
</dbReference>
<keyword evidence="3" id="KW-1185">Reference proteome</keyword>
<dbReference type="InterPro" id="IPR005302">
    <property type="entry name" value="MoCF_Sase_C"/>
</dbReference>
<sequence>MKTTVEALCVGQPKPFRDGELSAFAKDPVDGPVRITREGLSGDAQADRKHHGGEHMALHLYPLDHHAFWHEALSGHELLDLHGAFGSNVSARDIDEGSVWLGDRFRLGRALIEISQPRMPCWKIEHRFGVPGMVKTILRTGRSGWYFRVIEEGTAQAGDALERIETGRTPWTISEIFSEIANPAAPSTRERLSEMALCELLSPSWRGAAERALSNLR</sequence>
<evidence type="ECO:0000259" key="1">
    <source>
        <dbReference type="PROSITE" id="PS51340"/>
    </source>
</evidence>
<gene>
    <name evidence="2" type="ORF">VRS74_00390</name>
</gene>
<reference evidence="2 3" key="1">
    <citation type="submission" date="2024-01" db="EMBL/GenBank/DDBJ databases">
        <title>The genome sequence of Erythrobacteraceae sp. strain 1XM1-14.</title>
        <authorList>
            <person name="Liu Y."/>
        </authorList>
    </citation>
    <scope>NUCLEOTIDE SEQUENCE [LARGE SCALE GENOMIC DNA]</scope>
    <source>
        <strain evidence="2 3">1XM1-14</strain>
    </source>
</reference>
<dbReference type="InterPro" id="IPR052353">
    <property type="entry name" value="Benzoxazolinone_Detox_Enz"/>
</dbReference>
<comment type="caution">
    <text evidence="2">The sequence shown here is derived from an EMBL/GenBank/DDBJ whole genome shotgun (WGS) entry which is preliminary data.</text>
</comment>
<proteinExistence type="predicted"/>
<dbReference type="PANTHER" id="PTHR30212">
    <property type="entry name" value="PROTEIN YIIM"/>
    <property type="match status" value="1"/>
</dbReference>
<dbReference type="Pfam" id="PF03473">
    <property type="entry name" value="MOSC"/>
    <property type="match status" value="1"/>
</dbReference>